<dbReference type="Pfam" id="PF13245">
    <property type="entry name" value="AAA_19"/>
    <property type="match status" value="1"/>
</dbReference>
<accession>A0A1E3AGQ4</accession>
<proteinExistence type="predicted"/>
<dbReference type="Proteomes" id="UP000094869">
    <property type="component" value="Unassembled WGS sequence"/>
</dbReference>
<dbReference type="EMBL" id="MEHA01000002">
    <property type="protein sequence ID" value="ODR54968.1"/>
    <property type="molecule type" value="Genomic_DNA"/>
</dbReference>
<dbReference type="GO" id="GO:0005524">
    <property type="term" value="F:ATP binding"/>
    <property type="evidence" value="ECO:0007669"/>
    <property type="project" value="InterPro"/>
</dbReference>
<keyword evidence="3" id="KW-0347">Helicase</keyword>
<dbReference type="Pfam" id="PF13538">
    <property type="entry name" value="UvrD_C_2"/>
    <property type="match status" value="1"/>
</dbReference>
<keyword evidence="3" id="KW-0067">ATP-binding</keyword>
<dbReference type="Gene3D" id="2.60.40.1760">
    <property type="entry name" value="glycosyl hydrolase (family 31)"/>
    <property type="match status" value="1"/>
</dbReference>
<dbReference type="GO" id="GO:0005829">
    <property type="term" value="C:cytosol"/>
    <property type="evidence" value="ECO:0007669"/>
    <property type="project" value="TreeGrafter"/>
</dbReference>
<dbReference type="PATRIC" id="fig|1432052.4.peg.3639"/>
<dbReference type="Proteomes" id="UP000094067">
    <property type="component" value="Unassembled WGS sequence"/>
</dbReference>
<evidence type="ECO:0000313" key="3">
    <source>
        <dbReference type="EMBL" id="ODM07376.1"/>
    </source>
</evidence>
<dbReference type="EMBL" id="MCGH01000002">
    <property type="protein sequence ID" value="ODM07376.1"/>
    <property type="molecule type" value="Genomic_DNA"/>
</dbReference>
<dbReference type="InterPro" id="IPR027785">
    <property type="entry name" value="UvrD-like_helicase_C"/>
</dbReference>
<dbReference type="EC" id="3.6.4.12" evidence="3"/>
<dbReference type="GO" id="GO:0000725">
    <property type="term" value="P:recombinational repair"/>
    <property type="evidence" value="ECO:0007669"/>
    <property type="project" value="TreeGrafter"/>
</dbReference>
<organism evidence="3 6">
    <name type="scientific">Eisenbergiella tayi</name>
    <dbReference type="NCBI Taxonomy" id="1432052"/>
    <lineage>
        <taxon>Bacteria</taxon>
        <taxon>Bacillati</taxon>
        <taxon>Bacillota</taxon>
        <taxon>Clostridia</taxon>
        <taxon>Lachnospirales</taxon>
        <taxon>Lachnospiraceae</taxon>
        <taxon>Eisenbergiella</taxon>
    </lineage>
</organism>
<evidence type="ECO:0000313" key="5">
    <source>
        <dbReference type="EMBL" id="ODR54968.1"/>
    </source>
</evidence>
<dbReference type="SUPFAM" id="SSF52540">
    <property type="entry name" value="P-loop containing nucleoside triphosphate hydrolases"/>
    <property type="match status" value="1"/>
</dbReference>
<protein>
    <submittedName>
        <fullName evidence="3">Helicase IV</fullName>
        <ecNumber evidence="3">3.6.4.12</ecNumber>
    </submittedName>
</protein>
<dbReference type="GO" id="GO:0030246">
    <property type="term" value="F:carbohydrate binding"/>
    <property type="evidence" value="ECO:0007669"/>
    <property type="project" value="InterPro"/>
</dbReference>
<name>A0A1E3AGQ4_9FIRM</name>
<feature type="domain" description="UvrD-like helicase C-terminal" evidence="2">
    <location>
        <begin position="665"/>
        <end position="712"/>
    </location>
</feature>
<evidence type="ECO:0000313" key="8">
    <source>
        <dbReference type="Proteomes" id="UP000094869"/>
    </source>
</evidence>
<dbReference type="OrthoDB" id="9787585at2"/>
<comment type="caution">
    <text evidence="3">The sequence shown here is derived from an EMBL/GenBank/DDBJ whole genome shotgun (WGS) entry which is preliminary data.</text>
</comment>
<feature type="region of interest" description="Disordered" evidence="1">
    <location>
        <begin position="723"/>
        <end position="788"/>
    </location>
</feature>
<evidence type="ECO:0000313" key="6">
    <source>
        <dbReference type="Proteomes" id="UP000094067"/>
    </source>
</evidence>
<dbReference type="GO" id="GO:0005975">
    <property type="term" value="P:carbohydrate metabolic process"/>
    <property type="evidence" value="ECO:0007669"/>
    <property type="project" value="InterPro"/>
</dbReference>
<keyword evidence="3" id="KW-0547">Nucleotide-binding</keyword>
<dbReference type="CDD" id="cd14752">
    <property type="entry name" value="GH31_N"/>
    <property type="match status" value="1"/>
</dbReference>
<reference evidence="5 7" key="3">
    <citation type="submission" date="2016-08" db="EMBL/GenBank/DDBJ databases">
        <authorList>
            <person name="Seilhamer J.J."/>
        </authorList>
    </citation>
    <scope>NUCLEOTIDE SEQUENCE [LARGE SCALE GENOMIC DNA]</scope>
    <source>
        <strain evidence="5 7">NML150140-1</strain>
    </source>
</reference>
<reference evidence="4 8" key="2">
    <citation type="submission" date="2016-08" db="EMBL/GenBank/DDBJ databases">
        <title>Characterization of Isolates of Eisenbergiella tayi Derived from Blood Cultures, Using Whole Genome Sequencing.</title>
        <authorList>
            <person name="Bernier A.-M."/>
            <person name="Burdz T."/>
            <person name="Wiebe D."/>
            <person name="Bernard K."/>
        </authorList>
    </citation>
    <scope>NUCLEOTIDE SEQUENCE [LARGE SCALE GENOMIC DNA]</scope>
    <source>
        <strain evidence="4 8">NML120146</strain>
    </source>
</reference>
<dbReference type="Proteomes" id="UP000094271">
    <property type="component" value="Unassembled WGS sequence"/>
</dbReference>
<keyword evidence="8" id="KW-1185">Reference proteome</keyword>
<dbReference type="AlphaFoldDB" id="A0A1E3AGQ4"/>
<evidence type="ECO:0000313" key="7">
    <source>
        <dbReference type="Proteomes" id="UP000094271"/>
    </source>
</evidence>
<dbReference type="InterPro" id="IPR011013">
    <property type="entry name" value="Gal_mutarotase_sf_dom"/>
</dbReference>
<gene>
    <name evidence="3" type="primary">helD_2</name>
    <name evidence="5" type="ORF">BEI59_03300</name>
    <name evidence="3" type="ORF">BEI61_03266</name>
    <name evidence="4" type="ORF">BEI63_28990</name>
</gene>
<dbReference type="GO" id="GO:0043138">
    <property type="term" value="F:3'-5' DNA helicase activity"/>
    <property type="evidence" value="ECO:0007669"/>
    <property type="project" value="TreeGrafter"/>
</dbReference>
<sequence>MKPEENNTVPKAFQQEEEAYLAKTLAVVRDNVKNYGSEVARMQADIDEMLEHYHDNDVEVLTILNNTVTMHEHMKRALVRNEKALKKPYFGRIVFQDLALNKQESLYIGKGGISSDTTHWMVVDWRAPVANAYYENGLGKCTYPAPGGNLRKIDLRMKRTYEIEDGRLLDYYDSEVVTNDDLLTKYLAKNKQAVLGEIIATIQKEQNDIIRKSPYHNMIVQGVAGSGKTTVAMHRISYILYNYQERFKPDDFYIVGSNRILLNYITGVLPDLDVYGVRQMTMEQLFVRLLYEDWDDKKYQIRATDRVGKKGSIRGTYGWFKELEAFCSKLEWNIIPRESIYLNPRQFVEGLRDGKSGVYDETDGKPARPGELVELMSRDAAERYIRQNPSVSVQSKIDMLNERLFIKVKDEFLGKGVKYTEAERKAILKAYRGRYGGKVWKRSIFELYREFLTLQQQKGCEVDIPETEFDVYDLAALAYIYKRIKETEVISEAHHIVIDEAQDFGMMAYSVLKFCIRECTYTIMGDVSQNIHFGYGLNDWEELKGLLLSGERDSFGILKKSYRNTVEISDFATNILHHGQFSSYPVEPIIRHGKKVQVQQAAGHEELIREAAAVCRSWQENGYDTIAVVCRDRENAAKTAGEMGKYITVQESDLEKAVFDKGIMVLPVEYTKGLEFDTVLILDPTREEYPVEDGHAKLLYVAATRALHELHVLHTGNLTGLIADPLPKRPPLDNSGSRNTRNRNPENAVGTKKRISIVCNPSAGKEPDSSLSAAPPVSRPAAKKPAAVLPGRRTTAFSIGKSSSGVSGIGKPAIIPASAKKDSLTWDSREAAGIRTSHKKPADTGKGNAGPVFGDMPGTEKLRPAGHGKIDLAVRWVTKKADGLYIQSRYGILRLSPVGSSIIRVTFVKGQQIQEGSNRLITVDRTEKAWMYKEVGNGVELTTDELCLRVDKATGSIRYMTRDKKLLLSERSKESRQIETGAGPADRTWLYLDWPKEEMVYGMGSGENSGLKLRGCARYVSHCGTGELPLLLSDKGYGLLLATENPAFSCDIPVYGTYLYTEKETQMDYYFIGGKKPVTILNAYAYLCGKL</sequence>
<dbReference type="InterPro" id="IPR000212">
    <property type="entry name" value="DNA_helicase_UvrD/REP"/>
</dbReference>
<evidence type="ECO:0000259" key="2">
    <source>
        <dbReference type="Pfam" id="PF13538"/>
    </source>
</evidence>
<dbReference type="Gene3D" id="3.40.50.300">
    <property type="entry name" value="P-loop containing nucleotide triphosphate hydrolases"/>
    <property type="match status" value="2"/>
</dbReference>
<evidence type="ECO:0000313" key="4">
    <source>
        <dbReference type="EMBL" id="ODR45812.1"/>
    </source>
</evidence>
<dbReference type="RefSeq" id="WP_069153037.1">
    <property type="nucleotide sequence ID" value="NZ_JAQCZP010000015.1"/>
</dbReference>
<keyword evidence="3" id="KW-0378">Hydrolase</keyword>
<dbReference type="SUPFAM" id="SSF74650">
    <property type="entry name" value="Galactose mutarotase-like"/>
    <property type="match status" value="1"/>
</dbReference>
<dbReference type="EMBL" id="MEHD01000051">
    <property type="protein sequence ID" value="ODR45812.1"/>
    <property type="molecule type" value="Genomic_DNA"/>
</dbReference>
<evidence type="ECO:0000256" key="1">
    <source>
        <dbReference type="SAM" id="MobiDB-lite"/>
    </source>
</evidence>
<reference evidence="3 6" key="1">
    <citation type="submission" date="2016-07" db="EMBL/GenBank/DDBJ databases">
        <title>Characterization of isolates of Eisenbergiella tayi derived from blood cultures, using whole genome sequencing.</title>
        <authorList>
            <person name="Burdz T."/>
            <person name="Wiebe D."/>
            <person name="Huynh C."/>
            <person name="Bernard K."/>
        </authorList>
    </citation>
    <scope>NUCLEOTIDE SEQUENCE [LARGE SCALE GENOMIC DNA]</scope>
    <source>
        <strain evidence="3 6">NML 110608</strain>
    </source>
</reference>
<dbReference type="PANTHER" id="PTHR11070">
    <property type="entry name" value="UVRD / RECB / PCRA DNA HELICASE FAMILY MEMBER"/>
    <property type="match status" value="1"/>
</dbReference>
<dbReference type="GO" id="GO:0003677">
    <property type="term" value="F:DNA binding"/>
    <property type="evidence" value="ECO:0007669"/>
    <property type="project" value="InterPro"/>
</dbReference>
<dbReference type="GO" id="GO:0016787">
    <property type="term" value="F:hydrolase activity"/>
    <property type="evidence" value="ECO:0007669"/>
    <property type="project" value="UniProtKB-KW"/>
</dbReference>
<dbReference type="InterPro" id="IPR027417">
    <property type="entry name" value="P-loop_NTPase"/>
</dbReference>
<dbReference type="PANTHER" id="PTHR11070:SF17">
    <property type="entry name" value="DNA HELICASE IV"/>
    <property type="match status" value="1"/>
</dbReference>